<dbReference type="SMART" id="SM00858">
    <property type="entry name" value="SAF"/>
    <property type="match status" value="1"/>
</dbReference>
<gene>
    <name evidence="2" type="ORF">BBLFYP81_00669</name>
</gene>
<name>A0A6N2S0M6_BIFBR</name>
<keyword evidence="2" id="KW-0969">Cilium</keyword>
<reference evidence="2" key="1">
    <citation type="submission" date="2019-11" db="EMBL/GenBank/DDBJ databases">
        <authorList>
            <person name="Feng L."/>
        </authorList>
    </citation>
    <scope>NUCLEOTIDE SEQUENCE</scope>
    <source>
        <strain evidence="2">BbreveLFYP81</strain>
    </source>
</reference>
<dbReference type="AlphaFoldDB" id="A0A6N2S0M6"/>
<protein>
    <submittedName>
        <fullName evidence="2">Flagellar basal body P-ring biosynthesis protein FlgA</fullName>
    </submittedName>
</protein>
<dbReference type="Pfam" id="PF08666">
    <property type="entry name" value="SAF"/>
    <property type="match status" value="1"/>
</dbReference>
<keyword evidence="2" id="KW-0966">Cell projection</keyword>
<dbReference type="InterPro" id="IPR013974">
    <property type="entry name" value="SAF"/>
</dbReference>
<dbReference type="EMBL" id="CACRSN010000007">
    <property type="protein sequence ID" value="VYS86817.1"/>
    <property type="molecule type" value="Genomic_DNA"/>
</dbReference>
<sequence>MMFMVTFSIFTPPTHGLLRRRRMLHAARRCIAAFCAGLAVLFGLGTVLAQVQTAPVVIADRPIARGEIISSADIRVELLPVSTVGSSYATDADEITGLIAQIDIAVNDPISTHMARDAPLPPTGTTVIEVRLASNPDDLLPGDNVQLVSAVGCAGEDCVLAEEALVMAIGEAEASSLGSNERQVSFAMKPHAAAAVMELQQAGAIVAVMR</sequence>
<feature type="domain" description="SAF" evidence="1">
    <location>
        <begin position="54"/>
        <end position="116"/>
    </location>
</feature>
<evidence type="ECO:0000259" key="1">
    <source>
        <dbReference type="SMART" id="SM00858"/>
    </source>
</evidence>
<dbReference type="Gene3D" id="3.90.1210.10">
    <property type="entry name" value="Antifreeze-like/N-acetylneuraminic acid synthase C-terminal domain"/>
    <property type="match status" value="1"/>
</dbReference>
<evidence type="ECO:0000313" key="2">
    <source>
        <dbReference type="EMBL" id="VYS86817.1"/>
    </source>
</evidence>
<proteinExistence type="predicted"/>
<keyword evidence="2" id="KW-0282">Flagellum</keyword>
<organism evidence="2">
    <name type="scientific">Bifidobacterium breve</name>
    <dbReference type="NCBI Taxonomy" id="1685"/>
    <lineage>
        <taxon>Bacteria</taxon>
        <taxon>Bacillati</taxon>
        <taxon>Actinomycetota</taxon>
        <taxon>Actinomycetes</taxon>
        <taxon>Bifidobacteriales</taxon>
        <taxon>Bifidobacteriaceae</taxon>
        <taxon>Bifidobacterium</taxon>
    </lineage>
</organism>
<dbReference type="CDD" id="cd11614">
    <property type="entry name" value="SAF_CpaB_FlgA_like"/>
    <property type="match status" value="1"/>
</dbReference>
<accession>A0A6N2S0M6</accession>